<reference evidence="2 3" key="1">
    <citation type="submission" date="2018-06" db="EMBL/GenBank/DDBJ databases">
        <authorList>
            <consortium name="Pathogen Informatics"/>
            <person name="Doyle S."/>
        </authorList>
    </citation>
    <scope>NUCLEOTIDE SEQUENCE [LARGE SCALE GENOMIC DNA]</scope>
    <source>
        <strain evidence="2 3">NCTC13294</strain>
    </source>
</reference>
<feature type="domain" description="Phage tail tape measure protein" evidence="1">
    <location>
        <begin position="175"/>
        <end position="375"/>
    </location>
</feature>
<dbReference type="InterPro" id="IPR010090">
    <property type="entry name" value="Phage_tape_meas"/>
</dbReference>
<keyword evidence="3" id="KW-1185">Reference proteome</keyword>
<evidence type="ECO:0000259" key="1">
    <source>
        <dbReference type="Pfam" id="PF10145"/>
    </source>
</evidence>
<dbReference type="OrthoDB" id="8019720at2"/>
<name>A0A381EFR3_9GAMM</name>
<dbReference type="Pfam" id="PF10145">
    <property type="entry name" value="PhageMin_Tail"/>
    <property type="match status" value="1"/>
</dbReference>
<evidence type="ECO:0000313" key="2">
    <source>
        <dbReference type="EMBL" id="SUX25723.1"/>
    </source>
</evidence>
<dbReference type="AlphaFoldDB" id="A0A381EFR3"/>
<dbReference type="Proteomes" id="UP000254572">
    <property type="component" value="Unassembled WGS sequence"/>
</dbReference>
<gene>
    <name evidence="2" type="ORF">NCTC13294_02612</name>
</gene>
<dbReference type="RefSeq" id="WP_115612655.1">
    <property type="nucleotide sequence ID" value="NZ_JBHLZC010000001.1"/>
</dbReference>
<dbReference type="EMBL" id="UFUW01000001">
    <property type="protein sequence ID" value="SUX25723.1"/>
    <property type="molecule type" value="Genomic_DNA"/>
</dbReference>
<proteinExistence type="predicted"/>
<organism evidence="2 3">
    <name type="scientific">Cardiobacterium valvarum</name>
    <dbReference type="NCBI Taxonomy" id="194702"/>
    <lineage>
        <taxon>Bacteria</taxon>
        <taxon>Pseudomonadati</taxon>
        <taxon>Pseudomonadota</taxon>
        <taxon>Gammaproteobacteria</taxon>
        <taxon>Cardiobacteriales</taxon>
        <taxon>Cardiobacteriaceae</taxon>
        <taxon>Cardiobacterium</taxon>
    </lineage>
</organism>
<protein>
    <submittedName>
        <fullName evidence="2">Phage-related minor tail protein</fullName>
    </submittedName>
</protein>
<sequence length="728" mass="76203">MAGSNIIQLAIQLRDQASAALARLTGQTSRANNNFNRDLQRRGQASRAMAQLGIRGERQIQAEIRASERALLNLRRSGIATQNELARATERHRARVRELNAEMRGTSKAAAAMRGMAAIGAGITAGVATLKSPIDRTWAFDKQLTYLANTMYEGSSVAEKTAGIATINETIRKAVASSGGSREDAVAALAAMVSSGAVNAQDAQTVLPSLMAASTASGATAEEVATVTVKALQNGFKLDDIPELLDRAVKSGKDGGFEFRDMARWLPQLLAQGQAVGMAGDKDKFSQILSGAQIAFTAAGSADEAGNNLANLLTKVISEDTKNKAKNITINGREGFDYYKSLDRRMAKGMSSMEAFVDITREVAAKDKKSQKLMKELAKAGNTEEAIAILESRKQLFEGAAVSQLVSDRQAFAALIPIMKNPQMMRDLMEGQKNAKGTIAQDNAFILQRGWAQAERAKALAADAEYRAMSPAAEKVGAAAGKAADAAAGNPEWASALSSAVTALKALAAAAGAAGLATIAFGGGLGGLGTAIRGLATAVGKASGALGVFAAGLAGWSYGTQVYNNLDESASGREYADAIGEVGTRVMATLGSDFAQDAIARREAEGKNRTQGFWSGMKEIIGEGVGRAMAAMGNDNAKGYLEINETRAAMIAAEEAEAARVMRVAVDKHATTQATQARDMDAAAQRMQAAAATMERAASQAQRVEVSVQNGNIVAAQQEAAARDARRN</sequence>
<evidence type="ECO:0000313" key="3">
    <source>
        <dbReference type="Proteomes" id="UP000254572"/>
    </source>
</evidence>
<accession>A0A381EFR3</accession>